<dbReference type="InterPro" id="IPR003593">
    <property type="entry name" value="AAA+_ATPase"/>
</dbReference>
<dbReference type="InterPro" id="IPR017871">
    <property type="entry name" value="ABC_transporter-like_CS"/>
</dbReference>
<feature type="domain" description="ABC transporter" evidence="12">
    <location>
        <begin position="17"/>
        <end position="255"/>
    </location>
</feature>
<evidence type="ECO:0000256" key="2">
    <source>
        <dbReference type="ARBA" id="ARBA00004533"/>
    </source>
</evidence>
<dbReference type="STRING" id="290054.SAMN02745114_00197"/>
<keyword evidence="3 11" id="KW-0813">Transport</keyword>
<dbReference type="RefSeq" id="WP_078767705.1">
    <property type="nucleotide sequence ID" value="NZ_FUWW01000002.1"/>
</dbReference>
<dbReference type="Proteomes" id="UP000190657">
    <property type="component" value="Unassembled WGS sequence"/>
</dbReference>
<dbReference type="CDD" id="cd03215">
    <property type="entry name" value="ABC_Carb_Monos_II"/>
    <property type="match status" value="1"/>
</dbReference>
<evidence type="ECO:0000256" key="3">
    <source>
        <dbReference type="ARBA" id="ARBA00022448"/>
    </source>
</evidence>
<evidence type="ECO:0000256" key="8">
    <source>
        <dbReference type="ARBA" id="ARBA00022840"/>
    </source>
</evidence>
<dbReference type="GO" id="GO:0043211">
    <property type="term" value="F:ABC-type carbohydrate transporter activity"/>
    <property type="evidence" value="ECO:0007669"/>
    <property type="project" value="UniProtKB-UniRule"/>
</dbReference>
<comment type="function">
    <text evidence="11">Part of an ABC transporter complex involved in carbohydrate import. Could be involved in ribose, galactose and/or methyl galactoside import. Responsible for energy coupling to the transport system.</text>
</comment>
<dbReference type="SUPFAM" id="SSF52540">
    <property type="entry name" value="P-loop containing nucleoside triphosphate hydrolases"/>
    <property type="match status" value="2"/>
</dbReference>
<comment type="similarity">
    <text evidence="11">Belongs to the ABC transporter superfamily.</text>
</comment>
<evidence type="ECO:0000256" key="11">
    <source>
        <dbReference type="RuleBase" id="RU367029"/>
    </source>
</evidence>
<comment type="catalytic activity">
    <reaction evidence="11">
        <text>D-galactose(out) + ATP + H2O = D-galactose(in) + ADP + phosphate + H(+)</text>
        <dbReference type="Rhea" id="RHEA:60156"/>
        <dbReference type="ChEBI" id="CHEBI:4139"/>
        <dbReference type="ChEBI" id="CHEBI:15377"/>
        <dbReference type="ChEBI" id="CHEBI:15378"/>
        <dbReference type="ChEBI" id="CHEBI:30616"/>
        <dbReference type="ChEBI" id="CHEBI:43474"/>
        <dbReference type="ChEBI" id="CHEBI:456216"/>
        <dbReference type="EC" id="7.5.2.11"/>
    </reaction>
</comment>
<dbReference type="PROSITE" id="PS00211">
    <property type="entry name" value="ABC_TRANSPORTER_1"/>
    <property type="match status" value="1"/>
</dbReference>
<evidence type="ECO:0000259" key="12">
    <source>
        <dbReference type="PROSITE" id="PS50893"/>
    </source>
</evidence>
<evidence type="ECO:0000256" key="5">
    <source>
        <dbReference type="ARBA" id="ARBA00022597"/>
    </source>
</evidence>
<evidence type="ECO:0000313" key="14">
    <source>
        <dbReference type="Proteomes" id="UP000190657"/>
    </source>
</evidence>
<accession>A0A1T4JZL8</accession>
<feature type="domain" description="ABC transporter" evidence="12">
    <location>
        <begin position="266"/>
        <end position="510"/>
    </location>
</feature>
<sequence length="510" mass="57196">MQKNVNISDAADKDVLLKMVDIEKSFPGVKALDHAQLTVKRGTVHALMGENGAGKSTLMKCLFGVYSKDSGQIYVDGKEVNYKNSKEALENGVAMVHQELNQALKRNVMDNMWLGRFPQVSKFVPFTSEKKMYDETMKVFKDLDINVDPKTVMSTMSVSQRQMVEIAKAVSYNSKIIVFDEPTSSLTEEEVEHLFRIINMLRDRGCGIIYISHKMEEILRISDEVTIMRDGKWIATRPASELTMNEIIKLMVGRELTNRYPEKDNVIGDVLLKVENLSAEYTNLTDVSFEANRGEILGVAGLDGSGRTELLEQIFGITTRRSGKIFLDGKEVKNKHPNEAIKNGFALLTEERRANGIFGILNIRENTTISSLKKYQIGPFLNKKKMKDTTEEYIKSLRVKTPNQETKISSLSGGNQQKVILARWLLTDPTVLLLDEPTRGIDVGAKYEIYQLILDLAKKGKTVIMVSSEMPELLGVCDKILVMSGGRLSGEVDAKTTTQEEIMTLAAKYV</sequence>
<evidence type="ECO:0000256" key="6">
    <source>
        <dbReference type="ARBA" id="ARBA00022737"/>
    </source>
</evidence>
<evidence type="ECO:0000256" key="10">
    <source>
        <dbReference type="ARBA" id="ARBA00023136"/>
    </source>
</evidence>
<keyword evidence="9 11" id="KW-1278">Translocase</keyword>
<organism evidence="13 14">
    <name type="scientific">Eubacterium coprostanoligenes</name>
    <dbReference type="NCBI Taxonomy" id="290054"/>
    <lineage>
        <taxon>Bacteria</taxon>
        <taxon>Bacillati</taxon>
        <taxon>Bacillota</taxon>
        <taxon>Clostridia</taxon>
        <taxon>Eubacteriales</taxon>
        <taxon>Eubacteriaceae</taxon>
        <taxon>Eubacterium</taxon>
    </lineage>
</organism>
<dbReference type="InterPro" id="IPR050107">
    <property type="entry name" value="ABC_carbohydrate_import_ATPase"/>
</dbReference>
<name>A0A1T4JZL8_9FIRM</name>
<dbReference type="PANTHER" id="PTHR43790">
    <property type="entry name" value="CARBOHYDRATE TRANSPORT ATP-BINDING PROTEIN MG119-RELATED"/>
    <property type="match status" value="1"/>
</dbReference>
<dbReference type="CDD" id="cd03216">
    <property type="entry name" value="ABC_Carb_Monos_I"/>
    <property type="match status" value="1"/>
</dbReference>
<evidence type="ECO:0000256" key="9">
    <source>
        <dbReference type="ARBA" id="ARBA00022967"/>
    </source>
</evidence>
<dbReference type="OrthoDB" id="9771863at2"/>
<dbReference type="FunFam" id="3.40.50.300:FF:000126">
    <property type="entry name" value="Galactose/methyl galactoside import ATP-binding protein MglA"/>
    <property type="match status" value="1"/>
</dbReference>
<dbReference type="GO" id="GO:0005886">
    <property type="term" value="C:plasma membrane"/>
    <property type="evidence" value="ECO:0007669"/>
    <property type="project" value="UniProtKB-SubCell"/>
</dbReference>
<dbReference type="EMBL" id="FUWW01000002">
    <property type="protein sequence ID" value="SJZ35578.1"/>
    <property type="molecule type" value="Genomic_DNA"/>
</dbReference>
<dbReference type="PROSITE" id="PS50893">
    <property type="entry name" value="ABC_TRANSPORTER_2"/>
    <property type="match status" value="2"/>
</dbReference>
<keyword evidence="14" id="KW-1185">Reference proteome</keyword>
<dbReference type="InterPro" id="IPR027417">
    <property type="entry name" value="P-loop_NTPase"/>
</dbReference>
<keyword evidence="6" id="KW-0677">Repeat</keyword>
<evidence type="ECO:0000256" key="4">
    <source>
        <dbReference type="ARBA" id="ARBA00022475"/>
    </source>
</evidence>
<dbReference type="PANTHER" id="PTHR43790:SF7">
    <property type="entry name" value="GALACTOSE_METHYL GALACTOSIDE IMPORT ATP-BINDING PROTEIN MGLA"/>
    <property type="match status" value="1"/>
</dbReference>
<dbReference type="AlphaFoldDB" id="A0A1T4JZL8"/>
<keyword evidence="10 11" id="KW-0472">Membrane</keyword>
<keyword evidence="5 11" id="KW-0762">Sugar transport</keyword>
<proteinExistence type="inferred from homology"/>
<dbReference type="GO" id="GO:0016887">
    <property type="term" value="F:ATP hydrolysis activity"/>
    <property type="evidence" value="ECO:0007669"/>
    <property type="project" value="InterPro"/>
</dbReference>
<dbReference type="FunFam" id="3.40.50.300:FF:000127">
    <property type="entry name" value="Ribose import ATP-binding protein RbsA"/>
    <property type="match status" value="1"/>
</dbReference>
<protein>
    <recommendedName>
        <fullName evidence="11">Ribose/galactose/methyl galactoside import ATP-binding protein</fullName>
        <ecNumber evidence="11">7.5.2.11</ecNumber>
    </recommendedName>
</protein>
<evidence type="ECO:0000256" key="7">
    <source>
        <dbReference type="ARBA" id="ARBA00022741"/>
    </source>
</evidence>
<reference evidence="13 14" key="1">
    <citation type="submission" date="2017-02" db="EMBL/GenBank/DDBJ databases">
        <authorList>
            <person name="Peterson S.W."/>
        </authorList>
    </citation>
    <scope>NUCLEOTIDE SEQUENCE [LARGE SCALE GENOMIC DNA]</scope>
    <source>
        <strain evidence="13 14">ATCC 51222</strain>
    </source>
</reference>
<keyword evidence="4 11" id="KW-1003">Cell membrane</keyword>
<gene>
    <name evidence="13" type="ORF">SAMN02745114_00197</name>
</gene>
<dbReference type="GO" id="GO:0015749">
    <property type="term" value="P:monosaccharide transmembrane transport"/>
    <property type="evidence" value="ECO:0007669"/>
    <property type="project" value="UniProtKB-ARBA"/>
</dbReference>
<dbReference type="EC" id="7.5.2.11" evidence="11"/>
<dbReference type="GO" id="GO:0005524">
    <property type="term" value="F:ATP binding"/>
    <property type="evidence" value="ECO:0007669"/>
    <property type="project" value="UniProtKB-UniRule"/>
</dbReference>
<comment type="subcellular location">
    <subcellularLocation>
        <location evidence="2">Cell inner membrane</location>
    </subcellularLocation>
    <subcellularLocation>
        <location evidence="1 11">Cell membrane</location>
        <topology evidence="1 11">Peripheral membrane protein</topology>
    </subcellularLocation>
</comment>
<dbReference type="InterPro" id="IPR003439">
    <property type="entry name" value="ABC_transporter-like_ATP-bd"/>
</dbReference>
<keyword evidence="7 11" id="KW-0547">Nucleotide-binding</keyword>
<evidence type="ECO:0000313" key="13">
    <source>
        <dbReference type="EMBL" id="SJZ35578.1"/>
    </source>
</evidence>
<dbReference type="Pfam" id="PF00005">
    <property type="entry name" value="ABC_tran"/>
    <property type="match status" value="2"/>
</dbReference>
<dbReference type="Gene3D" id="3.40.50.300">
    <property type="entry name" value="P-loop containing nucleotide triphosphate hydrolases"/>
    <property type="match status" value="2"/>
</dbReference>
<evidence type="ECO:0000256" key="1">
    <source>
        <dbReference type="ARBA" id="ARBA00004202"/>
    </source>
</evidence>
<dbReference type="SMART" id="SM00382">
    <property type="entry name" value="AAA"/>
    <property type="match status" value="2"/>
</dbReference>
<keyword evidence="8 11" id="KW-0067">ATP-binding</keyword>